<organism evidence="2 3">
    <name type="scientific">Armillaria gallica</name>
    <name type="common">Bulbous honey fungus</name>
    <name type="synonym">Armillaria bulbosa</name>
    <dbReference type="NCBI Taxonomy" id="47427"/>
    <lineage>
        <taxon>Eukaryota</taxon>
        <taxon>Fungi</taxon>
        <taxon>Dikarya</taxon>
        <taxon>Basidiomycota</taxon>
        <taxon>Agaricomycotina</taxon>
        <taxon>Agaricomycetes</taxon>
        <taxon>Agaricomycetidae</taxon>
        <taxon>Agaricales</taxon>
        <taxon>Marasmiineae</taxon>
        <taxon>Physalacriaceae</taxon>
        <taxon>Armillaria</taxon>
    </lineage>
</organism>
<dbReference type="PROSITE" id="PS51257">
    <property type="entry name" value="PROKAR_LIPOPROTEIN"/>
    <property type="match status" value="1"/>
</dbReference>
<keyword evidence="1" id="KW-0812">Transmembrane</keyword>
<proteinExistence type="predicted"/>
<evidence type="ECO:0000313" key="3">
    <source>
        <dbReference type="Proteomes" id="UP000217790"/>
    </source>
</evidence>
<sequence length="113" mass="12680">MPLFHRVHAFSILFVHRVFIIFAHLSLISTFSCALLSCRGSTFSCLFMSMPCRLAYTYLSITVAYAWVPCYFYGLSNAALAPLYGCGLGDIETDILYGIYLIRVTRLDATTIT</sequence>
<feature type="transmembrane region" description="Helical" evidence="1">
    <location>
        <begin position="56"/>
        <end position="74"/>
    </location>
</feature>
<keyword evidence="1" id="KW-0472">Membrane</keyword>
<gene>
    <name evidence="2" type="ORF">ARMGADRAFT_497929</name>
</gene>
<name>A0A2H3DVU4_ARMGA</name>
<dbReference type="EMBL" id="KZ293647">
    <property type="protein sequence ID" value="PBK99325.1"/>
    <property type="molecule type" value="Genomic_DNA"/>
</dbReference>
<protein>
    <submittedName>
        <fullName evidence="2">Uncharacterized protein</fullName>
    </submittedName>
</protein>
<evidence type="ECO:0000256" key="1">
    <source>
        <dbReference type="SAM" id="Phobius"/>
    </source>
</evidence>
<accession>A0A2H3DVU4</accession>
<feature type="transmembrane region" description="Helical" evidence="1">
    <location>
        <begin position="12"/>
        <end position="36"/>
    </location>
</feature>
<reference evidence="3" key="1">
    <citation type="journal article" date="2017" name="Nat. Ecol. Evol.">
        <title>Genome expansion and lineage-specific genetic innovations in the forest pathogenic fungi Armillaria.</title>
        <authorList>
            <person name="Sipos G."/>
            <person name="Prasanna A.N."/>
            <person name="Walter M.C."/>
            <person name="O'Connor E."/>
            <person name="Balint B."/>
            <person name="Krizsan K."/>
            <person name="Kiss B."/>
            <person name="Hess J."/>
            <person name="Varga T."/>
            <person name="Slot J."/>
            <person name="Riley R."/>
            <person name="Boka B."/>
            <person name="Rigling D."/>
            <person name="Barry K."/>
            <person name="Lee J."/>
            <person name="Mihaltcheva S."/>
            <person name="LaButti K."/>
            <person name="Lipzen A."/>
            <person name="Waldron R."/>
            <person name="Moloney N.M."/>
            <person name="Sperisen C."/>
            <person name="Kredics L."/>
            <person name="Vagvoelgyi C."/>
            <person name="Patrignani A."/>
            <person name="Fitzpatrick D."/>
            <person name="Nagy I."/>
            <person name="Doyle S."/>
            <person name="Anderson J.B."/>
            <person name="Grigoriev I.V."/>
            <person name="Gueldener U."/>
            <person name="Muensterkoetter M."/>
            <person name="Nagy L.G."/>
        </authorList>
    </citation>
    <scope>NUCLEOTIDE SEQUENCE [LARGE SCALE GENOMIC DNA]</scope>
    <source>
        <strain evidence="3">Ar21-2</strain>
    </source>
</reference>
<keyword evidence="3" id="KW-1185">Reference proteome</keyword>
<evidence type="ECO:0000313" key="2">
    <source>
        <dbReference type="EMBL" id="PBK99325.1"/>
    </source>
</evidence>
<dbReference type="Proteomes" id="UP000217790">
    <property type="component" value="Unassembled WGS sequence"/>
</dbReference>
<keyword evidence="1" id="KW-1133">Transmembrane helix</keyword>
<dbReference type="AlphaFoldDB" id="A0A2H3DVU4"/>
<dbReference type="InParanoid" id="A0A2H3DVU4"/>